<keyword evidence="2" id="KW-1185">Reference proteome</keyword>
<comment type="caution">
    <text evidence="1">The sequence shown here is derived from an EMBL/GenBank/DDBJ whole genome shotgun (WGS) entry which is preliminary data.</text>
</comment>
<sequence>MLALATKPISPNPLPPYSLATFPNRDSVNQYRRRPPGAGPSAGALTFSAGRRTYTKVSYINHSMFQNLKFHINNSPYVISEQERLEALEQYCNDKIVNPGRQMKHQPACARLAFYWLEMVKSKFNERLCTVHRVAGRSSSGHYCVPTHSQHVCLTNLLRGKATPFEFPRRLSDPVAF</sequence>
<gene>
    <name evidence="1" type="ORF">EVAR_55265_1</name>
</gene>
<reference evidence="1 2" key="1">
    <citation type="journal article" date="2019" name="Commun. Biol.">
        <title>The bagworm genome reveals a unique fibroin gene that provides high tensile strength.</title>
        <authorList>
            <person name="Kono N."/>
            <person name="Nakamura H."/>
            <person name="Ohtoshi R."/>
            <person name="Tomita M."/>
            <person name="Numata K."/>
            <person name="Arakawa K."/>
        </authorList>
    </citation>
    <scope>NUCLEOTIDE SEQUENCE [LARGE SCALE GENOMIC DNA]</scope>
</reference>
<accession>A0A4C1Z4Y2</accession>
<name>A0A4C1Z4Y2_EUMVA</name>
<evidence type="ECO:0000313" key="2">
    <source>
        <dbReference type="Proteomes" id="UP000299102"/>
    </source>
</evidence>
<dbReference type="Proteomes" id="UP000299102">
    <property type="component" value="Unassembled WGS sequence"/>
</dbReference>
<evidence type="ECO:0000313" key="1">
    <source>
        <dbReference type="EMBL" id="GBP82382.1"/>
    </source>
</evidence>
<organism evidence="1 2">
    <name type="scientific">Eumeta variegata</name>
    <name type="common">Bagworm moth</name>
    <name type="synonym">Eumeta japonica</name>
    <dbReference type="NCBI Taxonomy" id="151549"/>
    <lineage>
        <taxon>Eukaryota</taxon>
        <taxon>Metazoa</taxon>
        <taxon>Ecdysozoa</taxon>
        <taxon>Arthropoda</taxon>
        <taxon>Hexapoda</taxon>
        <taxon>Insecta</taxon>
        <taxon>Pterygota</taxon>
        <taxon>Neoptera</taxon>
        <taxon>Endopterygota</taxon>
        <taxon>Lepidoptera</taxon>
        <taxon>Glossata</taxon>
        <taxon>Ditrysia</taxon>
        <taxon>Tineoidea</taxon>
        <taxon>Psychidae</taxon>
        <taxon>Oiketicinae</taxon>
        <taxon>Eumeta</taxon>
    </lineage>
</organism>
<dbReference type="EMBL" id="BGZK01001561">
    <property type="protein sequence ID" value="GBP82382.1"/>
    <property type="molecule type" value="Genomic_DNA"/>
</dbReference>
<dbReference type="AlphaFoldDB" id="A0A4C1Z4Y2"/>
<protein>
    <submittedName>
        <fullName evidence="1">Uncharacterized protein</fullName>
    </submittedName>
</protein>
<proteinExistence type="predicted"/>